<organism evidence="7 8">
    <name type="scientific">Zeimonas arvi</name>
    <dbReference type="NCBI Taxonomy" id="2498847"/>
    <lineage>
        <taxon>Bacteria</taxon>
        <taxon>Pseudomonadati</taxon>
        <taxon>Pseudomonadota</taxon>
        <taxon>Betaproteobacteria</taxon>
        <taxon>Burkholderiales</taxon>
        <taxon>Burkholderiaceae</taxon>
        <taxon>Zeimonas</taxon>
    </lineage>
</organism>
<evidence type="ECO:0000313" key="8">
    <source>
        <dbReference type="Proteomes" id="UP000321548"/>
    </source>
</evidence>
<dbReference type="GO" id="GO:0004407">
    <property type="term" value="F:histone deacetylase activity"/>
    <property type="evidence" value="ECO:0007669"/>
    <property type="project" value="TreeGrafter"/>
</dbReference>
<comment type="caution">
    <text evidence="7">The sequence shown here is derived from an EMBL/GenBank/DDBJ whole genome shotgun (WGS) entry which is preliminary data.</text>
</comment>
<evidence type="ECO:0000259" key="6">
    <source>
        <dbReference type="Pfam" id="PF00850"/>
    </source>
</evidence>
<dbReference type="GO" id="GO:0046872">
    <property type="term" value="F:metal ion binding"/>
    <property type="evidence" value="ECO:0007669"/>
    <property type="project" value="UniProtKB-KW"/>
</dbReference>
<dbReference type="Gene3D" id="3.40.800.20">
    <property type="entry name" value="Histone deacetylase domain"/>
    <property type="match status" value="1"/>
</dbReference>
<keyword evidence="5" id="KW-0862">Zinc</keyword>
<comment type="similarity">
    <text evidence="2">Belongs to the histone deacetylase family.</text>
</comment>
<dbReference type="SUPFAM" id="SSF52768">
    <property type="entry name" value="Arginase/deacetylase"/>
    <property type="match status" value="1"/>
</dbReference>
<evidence type="ECO:0000256" key="4">
    <source>
        <dbReference type="ARBA" id="ARBA00022801"/>
    </source>
</evidence>
<dbReference type="GO" id="GO:0040029">
    <property type="term" value="P:epigenetic regulation of gene expression"/>
    <property type="evidence" value="ECO:0007669"/>
    <property type="project" value="TreeGrafter"/>
</dbReference>
<dbReference type="InterPro" id="IPR023801">
    <property type="entry name" value="His_deacetylse_dom"/>
</dbReference>
<dbReference type="InterPro" id="IPR000286">
    <property type="entry name" value="HDACs"/>
</dbReference>
<evidence type="ECO:0000313" key="7">
    <source>
        <dbReference type="EMBL" id="TXL64731.1"/>
    </source>
</evidence>
<dbReference type="Proteomes" id="UP000321548">
    <property type="component" value="Unassembled WGS sequence"/>
</dbReference>
<dbReference type="PRINTS" id="PR01270">
    <property type="entry name" value="HDASUPER"/>
</dbReference>
<sequence length="349" mass="37151">MQVFYAAQQALHAPDHIVVRGRVTPNLETPARAASLRDTVVALGHACAAPRDHGVGILQEVHDPDYLDFLASAAERWQRLPNAGPLVHAHAFPHPLHRRRPASIQGQVGYYLSGGSCPLSAGTWEAARWAANCALEAAEAALAGARETYALCRPPGHHAYADFAGGFCYLNNVAIAAQRMAKALGRVAILDIDVHHGNGTQGIFYERDDVHFVSVHGDPDHFFPFYAGYADETGVGRGAGYNRNFPLAARTGDREWLAAIAAGLSDIESSRPAALLVSLGFDAFAGDPSSDLAVGTEGFRAAGRLIGASRRPVVLVQEGGYVVEHLSTNLTAFLEGFFAARPESAPLAT</sequence>
<dbReference type="EMBL" id="VDUY01000005">
    <property type="protein sequence ID" value="TXL64731.1"/>
    <property type="molecule type" value="Genomic_DNA"/>
</dbReference>
<comment type="cofactor">
    <cofactor evidence="1">
        <name>Zn(2+)</name>
        <dbReference type="ChEBI" id="CHEBI:29105"/>
    </cofactor>
</comment>
<dbReference type="OrthoDB" id="9808367at2"/>
<dbReference type="PANTHER" id="PTHR10625">
    <property type="entry name" value="HISTONE DEACETYLASE HDAC1-RELATED"/>
    <property type="match status" value="1"/>
</dbReference>
<keyword evidence="8" id="KW-1185">Reference proteome</keyword>
<evidence type="ECO:0000256" key="3">
    <source>
        <dbReference type="ARBA" id="ARBA00022723"/>
    </source>
</evidence>
<dbReference type="Pfam" id="PF00850">
    <property type="entry name" value="Hist_deacetyl"/>
    <property type="match status" value="1"/>
</dbReference>
<evidence type="ECO:0000256" key="1">
    <source>
        <dbReference type="ARBA" id="ARBA00001947"/>
    </source>
</evidence>
<feature type="domain" description="Histone deacetylase" evidence="6">
    <location>
        <begin position="32"/>
        <end position="335"/>
    </location>
</feature>
<dbReference type="InterPro" id="IPR037138">
    <property type="entry name" value="His_deacetylse_dom_sf"/>
</dbReference>
<dbReference type="InterPro" id="IPR023696">
    <property type="entry name" value="Ureohydrolase_dom_sf"/>
</dbReference>
<keyword evidence="3" id="KW-0479">Metal-binding</keyword>
<evidence type="ECO:0000256" key="5">
    <source>
        <dbReference type="ARBA" id="ARBA00022833"/>
    </source>
</evidence>
<dbReference type="AlphaFoldDB" id="A0A5C8NU97"/>
<accession>A0A5C8NU97</accession>
<gene>
    <name evidence="7" type="ORF">FHP08_13390</name>
</gene>
<proteinExistence type="inferred from homology"/>
<evidence type="ECO:0000256" key="2">
    <source>
        <dbReference type="ARBA" id="ARBA00005947"/>
    </source>
</evidence>
<protein>
    <submittedName>
        <fullName evidence="7">Histone deacetylase family protein</fullName>
    </submittedName>
</protein>
<dbReference type="GO" id="GO:0016787">
    <property type="term" value="F:hydrolase activity"/>
    <property type="evidence" value="ECO:0007669"/>
    <property type="project" value="UniProtKB-KW"/>
</dbReference>
<keyword evidence="4" id="KW-0378">Hydrolase</keyword>
<dbReference type="CDD" id="cd10001">
    <property type="entry name" value="HDAC_classII_APAH"/>
    <property type="match status" value="1"/>
</dbReference>
<dbReference type="PANTHER" id="PTHR10625:SF17">
    <property type="entry name" value="HISTONE DEACETYLASE 8"/>
    <property type="match status" value="1"/>
</dbReference>
<name>A0A5C8NU97_9BURK</name>
<reference evidence="7 8" key="1">
    <citation type="submission" date="2019-06" db="EMBL/GenBank/DDBJ databases">
        <title>Quisquiliibacterium sp. nov., isolated from a maize field.</title>
        <authorList>
            <person name="Lin S.-Y."/>
            <person name="Tsai C.-F."/>
            <person name="Young C.-C."/>
        </authorList>
    </citation>
    <scope>NUCLEOTIDE SEQUENCE [LARGE SCALE GENOMIC DNA]</scope>
    <source>
        <strain evidence="7 8">CC-CFT501</strain>
    </source>
</reference>